<dbReference type="EMBL" id="BNAG01000003">
    <property type="protein sequence ID" value="GHE68670.1"/>
    <property type="molecule type" value="Genomic_DNA"/>
</dbReference>
<protein>
    <recommendedName>
        <fullName evidence="6">Glycosyl transferase family 1 domain-containing protein</fullName>
    </recommendedName>
</protein>
<evidence type="ECO:0000259" key="3">
    <source>
        <dbReference type="Pfam" id="PF13439"/>
    </source>
</evidence>
<dbReference type="InterPro" id="IPR001296">
    <property type="entry name" value="Glyco_trans_1"/>
</dbReference>
<evidence type="ECO:0000313" key="5">
    <source>
        <dbReference type="Proteomes" id="UP000658258"/>
    </source>
</evidence>
<dbReference type="SUPFAM" id="SSF53756">
    <property type="entry name" value="UDP-Glycosyltransferase/glycogen phosphorylase"/>
    <property type="match status" value="1"/>
</dbReference>
<keyword evidence="1" id="KW-0808">Transferase</keyword>
<dbReference type="InterPro" id="IPR028098">
    <property type="entry name" value="Glyco_trans_4-like_N"/>
</dbReference>
<evidence type="ECO:0000313" key="4">
    <source>
        <dbReference type="EMBL" id="GHE68670.1"/>
    </source>
</evidence>
<feature type="domain" description="Glycosyltransferase subfamily 4-like N-terminal" evidence="3">
    <location>
        <begin position="40"/>
        <end position="154"/>
    </location>
</feature>
<comment type="caution">
    <text evidence="4">The sequence shown here is derived from an EMBL/GenBank/DDBJ whole genome shotgun (WGS) entry which is preliminary data.</text>
</comment>
<dbReference type="Gene3D" id="3.40.50.2000">
    <property type="entry name" value="Glycogen Phosphorylase B"/>
    <property type="match status" value="2"/>
</dbReference>
<evidence type="ECO:0000256" key="1">
    <source>
        <dbReference type="ARBA" id="ARBA00022679"/>
    </source>
</evidence>
<dbReference type="Proteomes" id="UP000658258">
    <property type="component" value="Unassembled WGS sequence"/>
</dbReference>
<reference evidence="5" key="1">
    <citation type="journal article" date="2019" name="Int. J. Syst. Evol. Microbiol.">
        <title>The Global Catalogue of Microorganisms (GCM) 10K type strain sequencing project: providing services to taxonomists for standard genome sequencing and annotation.</title>
        <authorList>
            <consortium name="The Broad Institute Genomics Platform"/>
            <consortium name="The Broad Institute Genome Sequencing Center for Infectious Disease"/>
            <person name="Wu L."/>
            <person name="Ma J."/>
        </authorList>
    </citation>
    <scope>NUCLEOTIDE SEQUENCE [LARGE SCALE GENOMIC DNA]</scope>
    <source>
        <strain evidence="5">CGMCC 1.15111</strain>
    </source>
</reference>
<proteinExistence type="predicted"/>
<dbReference type="Pfam" id="PF00534">
    <property type="entry name" value="Glycos_transf_1"/>
    <property type="match status" value="1"/>
</dbReference>
<dbReference type="Pfam" id="PF13439">
    <property type="entry name" value="Glyco_transf_4"/>
    <property type="match status" value="1"/>
</dbReference>
<evidence type="ECO:0000259" key="2">
    <source>
        <dbReference type="Pfam" id="PF00534"/>
    </source>
</evidence>
<keyword evidence="5" id="KW-1185">Reference proteome</keyword>
<sequence>MSQLKVYLYPSLGGSFSMNRYLNGVVQGLKSNGLDYEIVRPKGSGLIAKYLHYILLVWRRKREKGKHLIISERYAYLLPFMGKERIVVCHDLHTLYPESNTAWIHRRIYRLFLKLMSRAERVVCVSNHTKGDLLEFMPSFKKHEGIRVVHNGIEPFWEESGEVKTNHEVLKTLFKSKRVVLSVGTDAWYKNNSWSLKLMYELPEDFHLLRIGSFNSSNEELIKALDIKNRVTRLQNLSDSDLKHCYQNAEALLFPSLTEGFGWPALEAALCGCHVISNGTGALKEIFENTQGLVKLDEAKRFLTNNDKESASLNYKFWNAQVIELIA</sequence>
<organism evidence="4 5">
    <name type="scientific">Roseivirga thermotolerans</name>
    <dbReference type="NCBI Taxonomy" id="1758176"/>
    <lineage>
        <taxon>Bacteria</taxon>
        <taxon>Pseudomonadati</taxon>
        <taxon>Bacteroidota</taxon>
        <taxon>Cytophagia</taxon>
        <taxon>Cytophagales</taxon>
        <taxon>Roseivirgaceae</taxon>
        <taxon>Roseivirga</taxon>
    </lineage>
</organism>
<dbReference type="PANTHER" id="PTHR46401:SF2">
    <property type="entry name" value="GLYCOSYLTRANSFERASE WBBK-RELATED"/>
    <property type="match status" value="1"/>
</dbReference>
<name>A0ABQ3I7G0_9BACT</name>
<dbReference type="PANTHER" id="PTHR46401">
    <property type="entry name" value="GLYCOSYLTRANSFERASE WBBK-RELATED"/>
    <property type="match status" value="1"/>
</dbReference>
<dbReference type="RefSeq" id="WP_189630652.1">
    <property type="nucleotide sequence ID" value="NZ_BNAG01000003.1"/>
</dbReference>
<evidence type="ECO:0008006" key="6">
    <source>
        <dbReference type="Google" id="ProtNLM"/>
    </source>
</evidence>
<accession>A0ABQ3I7G0</accession>
<gene>
    <name evidence="4" type="ORF">GCM10011340_25610</name>
</gene>
<feature type="domain" description="Glycosyl transferase family 1" evidence="2">
    <location>
        <begin position="173"/>
        <end position="293"/>
    </location>
</feature>